<accession>A0A914WQF2</accession>
<evidence type="ECO:0000313" key="1">
    <source>
        <dbReference type="Proteomes" id="UP000887566"/>
    </source>
</evidence>
<dbReference type="Proteomes" id="UP000887566">
    <property type="component" value="Unplaced"/>
</dbReference>
<reference evidence="2" key="1">
    <citation type="submission" date="2022-11" db="UniProtKB">
        <authorList>
            <consortium name="WormBaseParasite"/>
        </authorList>
    </citation>
    <scope>IDENTIFICATION</scope>
</reference>
<name>A0A914WQF2_9BILA</name>
<organism evidence="1 2">
    <name type="scientific">Plectus sambesii</name>
    <dbReference type="NCBI Taxonomy" id="2011161"/>
    <lineage>
        <taxon>Eukaryota</taxon>
        <taxon>Metazoa</taxon>
        <taxon>Ecdysozoa</taxon>
        <taxon>Nematoda</taxon>
        <taxon>Chromadorea</taxon>
        <taxon>Plectida</taxon>
        <taxon>Plectina</taxon>
        <taxon>Plectoidea</taxon>
        <taxon>Plectidae</taxon>
        <taxon>Plectus</taxon>
    </lineage>
</organism>
<dbReference type="AlphaFoldDB" id="A0A914WQF2"/>
<keyword evidence="1" id="KW-1185">Reference proteome</keyword>
<proteinExistence type="predicted"/>
<dbReference type="WBParaSite" id="PSAMB.scaffold4541size14273.g24594.t1">
    <property type="protein sequence ID" value="PSAMB.scaffold4541size14273.g24594.t1"/>
    <property type="gene ID" value="PSAMB.scaffold4541size14273.g24594"/>
</dbReference>
<evidence type="ECO:0000313" key="2">
    <source>
        <dbReference type="WBParaSite" id="PSAMB.scaffold4541size14273.g24594.t1"/>
    </source>
</evidence>
<protein>
    <submittedName>
        <fullName evidence="2">Uncharacterized protein</fullName>
    </submittedName>
</protein>
<sequence>MLFCTLAPTTQKVLMALISLKTIDDVMFKELHSALNQYFRVSPLPLAEYFKFFAACQDPNQLSANYIIQLHTLAASCSWPISLDRALAIIFIMGISSNKLQKQLLKKDYPLINLALEQANQYYSILCETLCTSSSCPASSTNLAASVNQVWVEARVQAPLLLHATDAPGLTTAMTSAISPDILQLLFQAMPPSNLTPSNHYPVTPPS</sequence>